<protein>
    <submittedName>
        <fullName evidence="10">Sodium/calcium exchanger protein-domain-containing protein</fullName>
    </submittedName>
</protein>
<dbReference type="InterPro" id="IPR051359">
    <property type="entry name" value="CaCA_antiporter"/>
</dbReference>
<evidence type="ECO:0000256" key="4">
    <source>
        <dbReference type="ARBA" id="ARBA00022692"/>
    </source>
</evidence>
<feature type="transmembrane region" description="Helical" evidence="8">
    <location>
        <begin position="731"/>
        <end position="750"/>
    </location>
</feature>
<evidence type="ECO:0000313" key="10">
    <source>
        <dbReference type="EMBL" id="KAK9773727.1"/>
    </source>
</evidence>
<feature type="compositionally biased region" description="Polar residues" evidence="7">
    <location>
        <begin position="263"/>
        <end position="274"/>
    </location>
</feature>
<feature type="domain" description="Sodium/calcium exchanger membrane region" evidence="9">
    <location>
        <begin position="103"/>
        <end position="242"/>
    </location>
</feature>
<dbReference type="PANTHER" id="PTHR12266">
    <property type="entry name" value="NA+/CA2+ K+ INDEPENDENT EXCHANGER"/>
    <property type="match status" value="1"/>
</dbReference>
<keyword evidence="3" id="KW-0813">Transport</keyword>
<sequence length="1171" mass="126381">MPATAVKRWALSPRPFYSTAFVLALIVVHGLFLAGPVSSRHDNEKLLSARSREECRMVHEAEDKCAFVIRNCHDDEAGLVEYLTFYYCTLGTAKPVAFAVLVAWLCLLFSTIGIAASDFFSVNLSTIATILGLSQSLAGVTFLAFGNGSPDVFSTFAAMGSNSGSMAVGELLGAAGFITSVVAGSMALVREFKVSKNAFVRDIAFFIVAVGFTFYFIWDERIQLWECCAMIGFYGFYVVFVVAWHWYDKKAKARRAREAASRNHFTASGSQSGNDELERYRDEPDDDETTPAARRQGPATVDIGILERGPRIEVEPDVEDSDDERNQHIAAEVASSMRVNRPRGRRSTTTITPIRPSLVGALEFRAVLYSLQQERNMRMAPILVRSHSDDRLANNRAEGGAAVVRGPASAQTIQGIAGADPVARNRSRSSGAIPVILDEDLGGGPSRAKEGRQRTPSIPAHTVDGLLAPPPTDSTGGRAVDSHEAHMRSRQISGRGLHLRIPSPSPPGSQESTPAASPFPRYTDSPMSMTPNLMYSSQPTLPTPVVERHSPFDDLHIPEPHRPIRWWPYRFLPDPHVLLHTLFPTLRDWQTKSVWDKLVSAWSVPSVLLLVITLPVVESETTDDDSDDGIVDEPTTGGPLNVAAPVSYEPSGSIGDATEWEQYRRSTRSRASSGTTSPARISLVAPDEPRALGSAEATPLRPGELDVRHGKPGSDTNSTTAGSEDSGWNRWLLILQIFTGPLFSVFVVWANTAEDFEQPLKVLLRMVLSALLFSLVMLGILLMTTTADHRPKYHFLFCFLGFVIAIAWISTIAGEVVGVLKALGVIFNISEAILGLTIFAVGNSVGDLVADITVARLGYPVMALAACFGGPMLNILLGIGLGGAFQIVRAANKRRAKHPDRPFEYKTYHIQVGDTLLVSAIVLLITLLVLLVVVPLNKWMMTRRIGWGLVALWAVGTVVNLAIELAGPPSHRKPIFLNPVQAEHRGHLILFRPVKTTLKMPPSKSSNDTANEASSTVTSAHNPNTANAVGGATFTTQDQLTKSLEAAVSKGLQEHEMHPEKKPSEVAQDVVPEAAIALGLHEGVTRESQGLAQGATTGGDDELAAVGGDGAKPKKQPARGGSKLQTGDGAGSQAQTETEAEAEGGEEGHFSVGNPGRQVSPLRHLEVGSHD</sequence>
<keyword evidence="11" id="KW-1185">Reference proteome</keyword>
<feature type="transmembrane region" description="Helical" evidence="8">
    <location>
        <begin position="198"/>
        <end position="217"/>
    </location>
</feature>
<comment type="similarity">
    <text evidence="2">Belongs to the Ca(2+):cation antiporter (CaCA) (TC 2.A.19) family.</text>
</comment>
<evidence type="ECO:0000259" key="9">
    <source>
        <dbReference type="Pfam" id="PF01699"/>
    </source>
</evidence>
<keyword evidence="4 8" id="KW-0812">Transmembrane</keyword>
<feature type="transmembrane region" description="Helical" evidence="8">
    <location>
        <begin position="127"/>
        <end position="146"/>
    </location>
</feature>
<feature type="transmembrane region" description="Helical" evidence="8">
    <location>
        <begin position="223"/>
        <end position="247"/>
    </location>
</feature>
<feature type="transmembrane region" description="Helical" evidence="8">
    <location>
        <begin position="795"/>
        <end position="813"/>
    </location>
</feature>
<feature type="region of interest" description="Disordered" evidence="7">
    <location>
        <begin position="1085"/>
        <end position="1171"/>
    </location>
</feature>
<evidence type="ECO:0000256" key="6">
    <source>
        <dbReference type="ARBA" id="ARBA00023136"/>
    </source>
</evidence>
<gene>
    <name evidence="10" type="ORF">SCAR479_09673</name>
</gene>
<feature type="compositionally biased region" description="Polar residues" evidence="7">
    <location>
        <begin position="714"/>
        <end position="723"/>
    </location>
</feature>
<feature type="compositionally biased region" description="Polar residues" evidence="7">
    <location>
        <begin position="1003"/>
        <end position="1030"/>
    </location>
</feature>
<feature type="transmembrane region" description="Helical" evidence="8">
    <location>
        <begin position="96"/>
        <end position="115"/>
    </location>
</feature>
<feature type="transmembrane region" description="Helical" evidence="8">
    <location>
        <begin position="16"/>
        <end position="37"/>
    </location>
</feature>
<feature type="compositionally biased region" description="Acidic residues" evidence="7">
    <location>
        <begin position="620"/>
        <end position="631"/>
    </location>
</feature>
<organism evidence="10 11">
    <name type="scientific">Seiridium cardinale</name>
    <dbReference type="NCBI Taxonomy" id="138064"/>
    <lineage>
        <taxon>Eukaryota</taxon>
        <taxon>Fungi</taxon>
        <taxon>Dikarya</taxon>
        <taxon>Ascomycota</taxon>
        <taxon>Pezizomycotina</taxon>
        <taxon>Sordariomycetes</taxon>
        <taxon>Xylariomycetidae</taxon>
        <taxon>Amphisphaeriales</taxon>
        <taxon>Sporocadaceae</taxon>
        <taxon>Seiridium</taxon>
    </lineage>
</organism>
<evidence type="ECO:0000256" key="3">
    <source>
        <dbReference type="ARBA" id="ARBA00022448"/>
    </source>
</evidence>
<evidence type="ECO:0000256" key="8">
    <source>
        <dbReference type="SAM" id="Phobius"/>
    </source>
</evidence>
<comment type="subcellular location">
    <subcellularLocation>
        <location evidence="1">Membrane</location>
        <topology evidence="1">Multi-pass membrane protein</topology>
    </subcellularLocation>
</comment>
<evidence type="ECO:0000256" key="7">
    <source>
        <dbReference type="SAM" id="MobiDB-lite"/>
    </source>
</evidence>
<feature type="region of interest" description="Disordered" evidence="7">
    <location>
        <begin position="260"/>
        <end position="300"/>
    </location>
</feature>
<feature type="compositionally biased region" description="Low complexity" evidence="7">
    <location>
        <begin position="669"/>
        <end position="680"/>
    </location>
</feature>
<feature type="transmembrane region" description="Helical" evidence="8">
    <location>
        <begin position="166"/>
        <end position="189"/>
    </location>
</feature>
<evidence type="ECO:0000313" key="11">
    <source>
        <dbReference type="Proteomes" id="UP001465668"/>
    </source>
</evidence>
<feature type="region of interest" description="Disordered" evidence="7">
    <location>
        <begin position="419"/>
        <end position="520"/>
    </location>
</feature>
<feature type="compositionally biased region" description="Polar residues" evidence="7">
    <location>
        <begin position="1086"/>
        <end position="1095"/>
    </location>
</feature>
<keyword evidence="6 8" id="KW-0472">Membrane</keyword>
<dbReference type="Proteomes" id="UP001465668">
    <property type="component" value="Unassembled WGS sequence"/>
</dbReference>
<feature type="region of interest" description="Disordered" evidence="7">
    <location>
        <begin position="999"/>
        <end position="1030"/>
    </location>
</feature>
<keyword evidence="5 8" id="KW-1133">Transmembrane helix</keyword>
<feature type="transmembrane region" description="Helical" evidence="8">
    <location>
        <begin position="912"/>
        <end position="933"/>
    </location>
</feature>
<dbReference type="Pfam" id="PF01699">
    <property type="entry name" value="Na_Ca_ex"/>
    <property type="match status" value="2"/>
</dbReference>
<dbReference type="InterPro" id="IPR004837">
    <property type="entry name" value="NaCa_Exmemb"/>
</dbReference>
<feature type="transmembrane region" description="Helical" evidence="8">
    <location>
        <begin position="819"/>
        <end position="841"/>
    </location>
</feature>
<evidence type="ECO:0000256" key="2">
    <source>
        <dbReference type="ARBA" id="ARBA00008170"/>
    </source>
</evidence>
<feature type="domain" description="Sodium/calcium exchanger membrane region" evidence="9">
    <location>
        <begin position="799"/>
        <end position="960"/>
    </location>
</feature>
<feature type="transmembrane region" description="Helical" evidence="8">
    <location>
        <begin position="762"/>
        <end position="783"/>
    </location>
</feature>
<evidence type="ECO:0000256" key="5">
    <source>
        <dbReference type="ARBA" id="ARBA00022989"/>
    </source>
</evidence>
<dbReference type="Gene3D" id="1.20.1420.30">
    <property type="entry name" value="NCX, central ion-binding region"/>
    <property type="match status" value="2"/>
</dbReference>
<comment type="caution">
    <text evidence="10">The sequence shown here is derived from an EMBL/GenBank/DDBJ whole genome shotgun (WGS) entry which is preliminary data.</text>
</comment>
<proteinExistence type="inferred from homology"/>
<dbReference type="EMBL" id="JARVKM010000048">
    <property type="protein sequence ID" value="KAK9773727.1"/>
    <property type="molecule type" value="Genomic_DNA"/>
</dbReference>
<name>A0ABR2XIV9_9PEZI</name>
<dbReference type="InterPro" id="IPR044880">
    <property type="entry name" value="NCX_ion-bd_dom_sf"/>
</dbReference>
<dbReference type="PANTHER" id="PTHR12266:SF0">
    <property type="entry name" value="MITOCHONDRIAL SODIUM_CALCIUM EXCHANGER PROTEIN"/>
    <property type="match status" value="1"/>
</dbReference>
<evidence type="ECO:0000256" key="1">
    <source>
        <dbReference type="ARBA" id="ARBA00004141"/>
    </source>
</evidence>
<feature type="region of interest" description="Disordered" evidence="7">
    <location>
        <begin position="620"/>
        <end position="724"/>
    </location>
</feature>
<reference evidence="10 11" key="1">
    <citation type="submission" date="2024-02" db="EMBL/GenBank/DDBJ databases">
        <title>First draft genome assembly of two strains of Seiridium cardinale.</title>
        <authorList>
            <person name="Emiliani G."/>
            <person name="Scali E."/>
        </authorList>
    </citation>
    <scope>NUCLEOTIDE SEQUENCE [LARGE SCALE GENOMIC DNA]</scope>
    <source>
        <strain evidence="10 11">BM-138-000479</strain>
    </source>
</reference>
<feature type="transmembrane region" description="Helical" evidence="8">
    <location>
        <begin position="945"/>
        <end position="963"/>
    </location>
</feature>
<accession>A0ABR2XIV9</accession>